<proteinExistence type="predicted"/>
<evidence type="ECO:0000313" key="2">
    <source>
        <dbReference type="Proteomes" id="UP001147733"/>
    </source>
</evidence>
<organism evidence="1 2">
    <name type="scientific">Penicillium citrinum</name>
    <dbReference type="NCBI Taxonomy" id="5077"/>
    <lineage>
        <taxon>Eukaryota</taxon>
        <taxon>Fungi</taxon>
        <taxon>Dikarya</taxon>
        <taxon>Ascomycota</taxon>
        <taxon>Pezizomycotina</taxon>
        <taxon>Eurotiomycetes</taxon>
        <taxon>Eurotiomycetidae</taxon>
        <taxon>Eurotiales</taxon>
        <taxon>Aspergillaceae</taxon>
        <taxon>Penicillium</taxon>
    </lineage>
</organism>
<dbReference type="Proteomes" id="UP001147733">
    <property type="component" value="Unassembled WGS sequence"/>
</dbReference>
<gene>
    <name evidence="1" type="ORF">N7469_011350</name>
</gene>
<accession>A0A9W9ND78</accession>
<comment type="caution">
    <text evidence="1">The sequence shown here is derived from an EMBL/GenBank/DDBJ whole genome shotgun (WGS) entry which is preliminary data.</text>
</comment>
<reference evidence="1" key="1">
    <citation type="submission" date="2022-11" db="EMBL/GenBank/DDBJ databases">
        <authorList>
            <person name="Petersen C."/>
        </authorList>
    </citation>
    <scope>NUCLEOTIDE SEQUENCE</scope>
    <source>
        <strain evidence="1">IBT 23319</strain>
    </source>
</reference>
<dbReference type="RefSeq" id="XP_056495319.1">
    <property type="nucleotide sequence ID" value="XM_056650255.1"/>
</dbReference>
<reference evidence="1" key="2">
    <citation type="journal article" date="2023" name="IMA Fungus">
        <title>Comparative genomic study of the Penicillium genus elucidates a diverse pangenome and 15 lateral gene transfer events.</title>
        <authorList>
            <person name="Petersen C."/>
            <person name="Sorensen T."/>
            <person name="Nielsen M.R."/>
            <person name="Sondergaard T.E."/>
            <person name="Sorensen J.L."/>
            <person name="Fitzpatrick D.A."/>
            <person name="Frisvad J.C."/>
            <person name="Nielsen K.L."/>
        </authorList>
    </citation>
    <scope>NUCLEOTIDE SEQUENCE</scope>
    <source>
        <strain evidence="1">IBT 23319</strain>
    </source>
</reference>
<dbReference type="OrthoDB" id="4324149at2759"/>
<evidence type="ECO:0000313" key="1">
    <source>
        <dbReference type="EMBL" id="KAJ5217725.1"/>
    </source>
</evidence>
<keyword evidence="2" id="KW-1185">Reference proteome</keyword>
<dbReference type="GeneID" id="81389422"/>
<sequence length="79" mass="8641">MVSPRFDENDVIQACEAARAAEKPILAALARQFKVPYNVLRGCICLGAGPRYGRKAPNMGIKCLPGKGFDILNRYDATE</sequence>
<name>A0A9W9ND78_PENCI</name>
<dbReference type="AlphaFoldDB" id="A0A9W9ND78"/>
<dbReference type="EMBL" id="JAPQKT010000010">
    <property type="protein sequence ID" value="KAJ5217725.1"/>
    <property type="molecule type" value="Genomic_DNA"/>
</dbReference>
<protein>
    <submittedName>
        <fullName evidence="1">Transposase</fullName>
    </submittedName>
</protein>